<comment type="caution">
    <text evidence="1">The sequence shown here is derived from an EMBL/GenBank/DDBJ whole genome shotgun (WGS) entry which is preliminary data.</text>
</comment>
<evidence type="ECO:0000313" key="2">
    <source>
        <dbReference type="Proteomes" id="UP001143910"/>
    </source>
</evidence>
<dbReference type="Proteomes" id="UP001143910">
    <property type="component" value="Unassembled WGS sequence"/>
</dbReference>
<accession>A0ACC1N1D7</accession>
<protein>
    <submittedName>
        <fullName evidence="1">Uncharacterized protein</fullName>
    </submittedName>
</protein>
<dbReference type="EMBL" id="JANJQO010001095">
    <property type="protein sequence ID" value="KAJ2972722.1"/>
    <property type="molecule type" value="Genomic_DNA"/>
</dbReference>
<name>A0ACC1N1D7_9HYPO</name>
<organism evidence="1 2">
    <name type="scientific">Zarea fungicola</name>
    <dbReference type="NCBI Taxonomy" id="93591"/>
    <lineage>
        <taxon>Eukaryota</taxon>
        <taxon>Fungi</taxon>
        <taxon>Dikarya</taxon>
        <taxon>Ascomycota</taxon>
        <taxon>Pezizomycotina</taxon>
        <taxon>Sordariomycetes</taxon>
        <taxon>Hypocreomycetidae</taxon>
        <taxon>Hypocreales</taxon>
        <taxon>Cordycipitaceae</taxon>
        <taxon>Zarea</taxon>
    </lineage>
</organism>
<proteinExistence type="predicted"/>
<evidence type="ECO:0000313" key="1">
    <source>
        <dbReference type="EMBL" id="KAJ2972722.1"/>
    </source>
</evidence>
<keyword evidence="2" id="KW-1185">Reference proteome</keyword>
<sequence>MLGTLLQHSATTTITITLITVFTLFCFSNLAVGRQEIDVQHLDEDGRSTAESRQDAAAAGRSVGRLAFAVSSVGLATASSEAMGHQSELSKEHFNMCGLKFILWALLSVQVTAASFAPTSFRQYRSSCSAAASCVVLIVYTFCCIGVNTAVHHEAVQLAALALTFAAVTSVPKRPVKYLQGHEVLNRRGASLLSWFTFSYGFLHRASANRLSQKLTLQDVPVVDYDLRTRTLRAAFGDTLQVTRLWLRLVRFWFRPLLLQWTLVLLKAASEFGCRYALFNFLSRLNTISKPAADKTTWAWVMSIFLGLLFGTVADAWLHWVTTGVLYTSLSSILQTLVFEKMIRKQNYQVVSEGDDNGPQKALAGDVTFKDTLLAGCVFSLFSMFLSKRLAQRHQVLQRKHNVAQRSTTALLTEVLRSLHQIRLSSLEGFMRRRMLASMTEEQACNWKAAVALGKLNFVSSLGPVLLASVAISVHALEVGHLSPAAAFTALSFFANLGGVFTQLPAKAATLHRSWLSSVELQMYLQQPDQIKSAVATDQVLLENASISWPSAPGAHPKLAFTLTDVTLHFPRHKLSIITGKVGSGKSLILAALLDEASITSGRLGKPNVENMSEHGVIPGSTAYVSQPPWIDNCTVMDNIVFGYAFNRERYDRVLTACALGPDLAALGDGDKTIAGASGSALSGGQKWRVALARAFYSPAEILILEDVLGAVDTPIAAWICENVLTGEMAAGRTIILATHRPEVCLAAASYAVNVASGTAVGKLQVPVPLRKFESDADISEMHTERVGEKSNHDPPAAKMAVASAEEDQDSRSASQLIMTYIQSAGPRLYALGVFITLCYQGLSAGHIWFLRRWTTATATDEATSQQTTTIRNVLLYLSLSVTSTISIALQALVFTTVGMAASRSLHERVIQRVLQATLLWIDSTPFGRLFQIVDVDMHVLDNLIAPAFNGILGTAIQLGVIITVSLYSNPYTAISSAAILIIYAYVGPKMIESGRRLRPLLGPAFHPVTDHTNTTVLGLTTIRAFGRAPFYTEKFFDLVDGSSKIGVHIQLGSCWSMVRSGLLGCAFVTTTAAAMVYNNIDAATTGFAITLALQLRSTLSTLLSQLSTIRMGLLAADRILALTEVPQEDNDGEELADWPLEGGLEMRNLTLQYVPKLPAVLKNVSFSVEPRQRIGIVGRTGAGKSSLTSALLRFVQATKGTIRIDGVDVATVSLQQLRKSVRIIPQDPLLFSGTLRSNVDPGADKADEDILSALRRVHLVSDDLEKKTASVTDLSNLDMVIQTGGSNVSHGQRQLICLARAVLAQCRILVLDEATSGMDCATDEAIQNIIREEFKEMTVIVVAHKLRTVATFDAILVMSDGEVKEMGAPAVLLKKRGMFWDMVNHSGDKAEIEALIARN</sequence>
<reference evidence="1" key="1">
    <citation type="submission" date="2022-08" db="EMBL/GenBank/DDBJ databases">
        <title>Genome Sequence of Lecanicillium fungicola.</title>
        <authorList>
            <person name="Buettner E."/>
        </authorList>
    </citation>
    <scope>NUCLEOTIDE SEQUENCE</scope>
    <source>
        <strain evidence="1">Babe33</strain>
    </source>
</reference>
<gene>
    <name evidence="1" type="ORF">NQ176_g6995</name>
</gene>